<keyword evidence="3" id="KW-1185">Reference proteome</keyword>
<name>A0ABN3TUV6_9ACTN</name>
<comment type="caution">
    <text evidence="2">The sequence shown here is derived from an EMBL/GenBank/DDBJ whole genome shotgun (WGS) entry which is preliminary data.</text>
</comment>
<sequence>MHTDRTDHRLEREEARAGPQEREGAIAVEAETAGNRLHILLSEDSADAERLEQLARYLRDDLLELDVEDVTAVPAQEQAPPGARAVDVTQVGALLVSLGSSAAALRQVVATVQEWWGRCREDRPSLRLSMDDDVLELSDASPEHVTQAFDLFVQRHTPQGTSGAPP</sequence>
<reference evidence="2 3" key="1">
    <citation type="journal article" date="2019" name="Int. J. Syst. Evol. Microbiol.">
        <title>The Global Catalogue of Microorganisms (GCM) 10K type strain sequencing project: providing services to taxonomists for standard genome sequencing and annotation.</title>
        <authorList>
            <consortium name="The Broad Institute Genomics Platform"/>
            <consortium name="The Broad Institute Genome Sequencing Center for Infectious Disease"/>
            <person name="Wu L."/>
            <person name="Ma J."/>
        </authorList>
    </citation>
    <scope>NUCLEOTIDE SEQUENCE [LARGE SCALE GENOMIC DNA]</scope>
    <source>
        <strain evidence="2 3">JCM 4542</strain>
    </source>
</reference>
<evidence type="ECO:0000256" key="1">
    <source>
        <dbReference type="SAM" id="MobiDB-lite"/>
    </source>
</evidence>
<dbReference type="Proteomes" id="UP001500886">
    <property type="component" value="Unassembled WGS sequence"/>
</dbReference>
<evidence type="ECO:0000313" key="2">
    <source>
        <dbReference type="EMBL" id="GAA2718685.1"/>
    </source>
</evidence>
<feature type="region of interest" description="Disordered" evidence="1">
    <location>
        <begin position="1"/>
        <end position="24"/>
    </location>
</feature>
<gene>
    <name evidence="2" type="ORF">GCM10010315_34650</name>
</gene>
<evidence type="ECO:0000313" key="3">
    <source>
        <dbReference type="Proteomes" id="UP001500886"/>
    </source>
</evidence>
<organism evidence="2 3">
    <name type="scientific">Streptomyces luteosporeus</name>
    <dbReference type="NCBI Taxonomy" id="173856"/>
    <lineage>
        <taxon>Bacteria</taxon>
        <taxon>Bacillati</taxon>
        <taxon>Actinomycetota</taxon>
        <taxon>Actinomycetes</taxon>
        <taxon>Kitasatosporales</taxon>
        <taxon>Streptomycetaceae</taxon>
        <taxon>Streptomyces</taxon>
    </lineage>
</organism>
<accession>A0ABN3TUV6</accession>
<proteinExistence type="predicted"/>
<protein>
    <submittedName>
        <fullName evidence="2">Uncharacterized protein</fullName>
    </submittedName>
</protein>
<dbReference type="EMBL" id="BAAASL010000012">
    <property type="protein sequence ID" value="GAA2718685.1"/>
    <property type="molecule type" value="Genomic_DNA"/>
</dbReference>